<comment type="caution">
    <text evidence="1">The sequence shown here is derived from an EMBL/GenBank/DDBJ whole genome shotgun (WGS) entry which is preliminary data.</text>
</comment>
<accession>A0A8J6XRW2</accession>
<dbReference type="AlphaFoldDB" id="A0A8J6XRW2"/>
<name>A0A8J6XRW2_9CYAN</name>
<dbReference type="EMBL" id="JACXAE010000040">
    <property type="protein sequence ID" value="MBD2772513.1"/>
    <property type="molecule type" value="Genomic_DNA"/>
</dbReference>
<evidence type="ECO:0000313" key="1">
    <source>
        <dbReference type="EMBL" id="MBD2772513.1"/>
    </source>
</evidence>
<proteinExistence type="predicted"/>
<protein>
    <submittedName>
        <fullName evidence="1">Uncharacterized protein</fullName>
    </submittedName>
</protein>
<sequence length="62" mass="6905">MVIASLCVNRCVQLIEVGSESPTKTSAQQKLGVYKEAIAIALFQLPIQQSLQTRQLPIQKHR</sequence>
<evidence type="ECO:0000313" key="2">
    <source>
        <dbReference type="Proteomes" id="UP000629098"/>
    </source>
</evidence>
<organism evidence="1 2">
    <name type="scientific">Iningainema tapete BLCC-T55</name>
    <dbReference type="NCBI Taxonomy" id="2748662"/>
    <lineage>
        <taxon>Bacteria</taxon>
        <taxon>Bacillati</taxon>
        <taxon>Cyanobacteriota</taxon>
        <taxon>Cyanophyceae</taxon>
        <taxon>Nostocales</taxon>
        <taxon>Scytonemataceae</taxon>
        <taxon>Iningainema tapete</taxon>
    </lineage>
</organism>
<dbReference type="Proteomes" id="UP000629098">
    <property type="component" value="Unassembled WGS sequence"/>
</dbReference>
<gene>
    <name evidence="1" type="ORF">ICL16_10600</name>
</gene>
<keyword evidence="2" id="KW-1185">Reference proteome</keyword>
<reference evidence="1" key="1">
    <citation type="submission" date="2020-09" db="EMBL/GenBank/DDBJ databases">
        <title>Iningainema tapete sp. nov. (Scytonemataceae, Cyanobacteria) from greenhouses in central Florida (USA) produces two types of nodularin with biosynthetic potential for microcystin-LR and anabaenopeptins.</title>
        <authorList>
            <person name="Berthold D.E."/>
            <person name="Lefler F.W."/>
            <person name="Huang I.-S."/>
            <person name="Abdulla H."/>
            <person name="Zimba P.V."/>
            <person name="Laughinghouse H.D. IV."/>
        </authorList>
    </citation>
    <scope>NUCLEOTIDE SEQUENCE</scope>
    <source>
        <strain evidence="1">BLCCT55</strain>
    </source>
</reference>